<dbReference type="GO" id="GO:0046872">
    <property type="term" value="F:metal ion binding"/>
    <property type="evidence" value="ECO:0007669"/>
    <property type="project" value="UniProtKB-KW"/>
</dbReference>
<evidence type="ECO:0000256" key="8">
    <source>
        <dbReference type="ARBA" id="ARBA00022989"/>
    </source>
</evidence>
<feature type="binding site" evidence="15">
    <location>
        <begin position="7"/>
        <end position="14"/>
    </location>
    <ligand>
        <name>GTP</name>
        <dbReference type="ChEBI" id="CHEBI:37565"/>
        <label>1</label>
    </ligand>
</feature>
<feature type="binding site" evidence="15">
    <location>
        <begin position="111"/>
        <end position="114"/>
    </location>
    <ligand>
        <name>GTP</name>
        <dbReference type="ChEBI" id="CHEBI:37565"/>
        <label>1</label>
    </ligand>
</feature>
<comment type="caution">
    <text evidence="19">The sequence shown here is derived from an EMBL/GenBank/DDBJ whole genome shotgun (WGS) entry which is preliminary data.</text>
</comment>
<keyword evidence="12 17" id="KW-0472">Membrane</keyword>
<feature type="binding site" evidence="15">
    <location>
        <begin position="32"/>
        <end position="36"/>
    </location>
    <ligand>
        <name>GTP</name>
        <dbReference type="ChEBI" id="CHEBI:37565"/>
        <label>1</label>
    </ligand>
</feature>
<keyword evidence="8 17" id="KW-1133">Transmembrane helix</keyword>
<gene>
    <name evidence="19" type="primary">feoB</name>
    <name evidence="19" type="ORF">E4665_16390</name>
</gene>
<feature type="transmembrane region" description="Helical" evidence="17">
    <location>
        <begin position="608"/>
        <end position="625"/>
    </location>
</feature>
<feature type="transmembrane region" description="Helical" evidence="17">
    <location>
        <begin position="637"/>
        <end position="657"/>
    </location>
</feature>
<feature type="transmembrane region" description="Helical" evidence="17">
    <location>
        <begin position="452"/>
        <end position="472"/>
    </location>
</feature>
<protein>
    <recommendedName>
        <fullName evidence="13 14">Ferrous iron transport protein B</fullName>
    </recommendedName>
</protein>
<dbReference type="Pfam" id="PF17910">
    <property type="entry name" value="FeoB_Cyto"/>
    <property type="match status" value="1"/>
</dbReference>
<evidence type="ECO:0000256" key="4">
    <source>
        <dbReference type="ARBA" id="ARBA00022475"/>
    </source>
</evidence>
<comment type="similarity">
    <text evidence="17">Belongs to the TRAFAC class TrmE-Era-EngA-EngB-Septin-like GTPase superfamily. FeoB GTPase (TC 9.A.8) family.</text>
</comment>
<dbReference type="GO" id="GO:0015093">
    <property type="term" value="F:ferrous iron transmembrane transporter activity"/>
    <property type="evidence" value="ECO:0007669"/>
    <property type="project" value="UniProtKB-UniRule"/>
</dbReference>
<dbReference type="GO" id="GO:0005886">
    <property type="term" value="C:plasma membrane"/>
    <property type="evidence" value="ECO:0007669"/>
    <property type="project" value="UniProtKB-SubCell"/>
</dbReference>
<dbReference type="Gene3D" id="3.40.50.300">
    <property type="entry name" value="P-loop containing nucleotide triphosphate hydrolases"/>
    <property type="match status" value="1"/>
</dbReference>
<evidence type="ECO:0000313" key="20">
    <source>
        <dbReference type="Proteomes" id="UP000298347"/>
    </source>
</evidence>
<dbReference type="CDD" id="cd01879">
    <property type="entry name" value="FeoB"/>
    <property type="match status" value="1"/>
</dbReference>
<keyword evidence="5 17" id="KW-0410">Iron transport</keyword>
<feature type="transmembrane region" description="Helical" evidence="17">
    <location>
        <begin position="543"/>
        <end position="561"/>
    </location>
</feature>
<feature type="transmembrane region" description="Helical" evidence="17">
    <location>
        <begin position="337"/>
        <end position="366"/>
    </location>
</feature>
<dbReference type="InterPro" id="IPR041069">
    <property type="entry name" value="FeoB_Cyto"/>
</dbReference>
<evidence type="ECO:0000256" key="9">
    <source>
        <dbReference type="ARBA" id="ARBA00023004"/>
    </source>
</evidence>
<evidence type="ECO:0000313" key="19">
    <source>
        <dbReference type="EMBL" id="TGA96194.1"/>
    </source>
</evidence>
<keyword evidence="9 17" id="KW-0408">Iron</keyword>
<comment type="subcellular location">
    <subcellularLocation>
        <location evidence="2 17">Cell membrane</location>
        <topology evidence="2 17">Multi-pass membrane protein</topology>
    </subcellularLocation>
</comment>
<name>A0A4Z0GJL5_9BACL</name>
<evidence type="ECO:0000256" key="17">
    <source>
        <dbReference type="RuleBase" id="RU362098"/>
    </source>
</evidence>
<dbReference type="SUPFAM" id="SSF52540">
    <property type="entry name" value="P-loop containing nucleoside triphosphate hydrolases"/>
    <property type="match status" value="1"/>
</dbReference>
<evidence type="ECO:0000256" key="5">
    <source>
        <dbReference type="ARBA" id="ARBA00022496"/>
    </source>
</evidence>
<evidence type="ECO:0000256" key="11">
    <source>
        <dbReference type="ARBA" id="ARBA00023134"/>
    </source>
</evidence>
<evidence type="ECO:0000256" key="15">
    <source>
        <dbReference type="PIRSR" id="PIRSR603373-1"/>
    </source>
</evidence>
<dbReference type="OrthoDB" id="9809127at2"/>
<keyword evidence="10" id="KW-0406">Ion transport</keyword>
<evidence type="ECO:0000256" key="6">
    <source>
        <dbReference type="ARBA" id="ARBA00022692"/>
    </source>
</evidence>
<reference evidence="19 20" key="1">
    <citation type="journal article" date="2015" name="Int. J. Syst. Evol. Microbiol.">
        <title>Sporolactobacillus shoreae sp. nov. and Sporolactobacillus spathodeae sp. nov., two spore-forming lactic acid bacteria isolated from tree barks in Thailand.</title>
        <authorList>
            <person name="Thamacharoensuk T."/>
            <person name="Kitahara M."/>
            <person name="Ohkuma M."/>
            <person name="Thongchul N."/>
            <person name="Tanasupawat S."/>
        </authorList>
    </citation>
    <scope>NUCLEOTIDE SEQUENCE [LARGE SCALE GENOMIC DNA]</scope>
    <source>
        <strain evidence="19 20">BK92</strain>
    </source>
</reference>
<dbReference type="RefSeq" id="WP_135349898.1">
    <property type="nucleotide sequence ID" value="NZ_SRJD01000029.1"/>
</dbReference>
<dbReference type="PROSITE" id="PS51711">
    <property type="entry name" value="G_FEOB"/>
    <property type="match status" value="1"/>
</dbReference>
<keyword evidence="16" id="KW-0479">Metal-binding</keyword>
<keyword evidence="20" id="KW-1185">Reference proteome</keyword>
<evidence type="ECO:0000256" key="14">
    <source>
        <dbReference type="NCBIfam" id="TIGR00437"/>
    </source>
</evidence>
<comment type="function">
    <text evidence="1 17">Probable transporter of a GTP-driven Fe(2+) uptake system.</text>
</comment>
<dbReference type="GO" id="GO:0005525">
    <property type="term" value="F:GTP binding"/>
    <property type="evidence" value="ECO:0007669"/>
    <property type="project" value="UniProtKB-KW"/>
</dbReference>
<dbReference type="InterPro" id="IPR011642">
    <property type="entry name" value="Gate_dom"/>
</dbReference>
<dbReference type="NCBIfam" id="TIGR00437">
    <property type="entry name" value="feoB"/>
    <property type="match status" value="1"/>
</dbReference>
<evidence type="ECO:0000256" key="2">
    <source>
        <dbReference type="ARBA" id="ARBA00004651"/>
    </source>
</evidence>
<proteinExistence type="inferred from homology"/>
<keyword evidence="4" id="KW-1003">Cell membrane</keyword>
<keyword evidence="11 15" id="KW-0342">GTP-binding</keyword>
<feature type="binding site" evidence="16">
    <location>
        <position position="22"/>
    </location>
    <ligand>
        <name>Mg(2+)</name>
        <dbReference type="ChEBI" id="CHEBI:18420"/>
        <label>1</label>
    </ligand>
</feature>
<feature type="transmembrane region" description="Helical" evidence="17">
    <location>
        <begin position="420"/>
        <end position="446"/>
    </location>
</feature>
<evidence type="ECO:0000256" key="12">
    <source>
        <dbReference type="ARBA" id="ARBA00023136"/>
    </source>
</evidence>
<dbReference type="InterPro" id="IPR003373">
    <property type="entry name" value="Fe2_transport_prot-B"/>
</dbReference>
<dbReference type="InterPro" id="IPR050860">
    <property type="entry name" value="FeoB_GTPase"/>
</dbReference>
<evidence type="ECO:0000256" key="3">
    <source>
        <dbReference type="ARBA" id="ARBA00022448"/>
    </source>
</evidence>
<dbReference type="InterPro" id="IPR011640">
    <property type="entry name" value="Fe2_transport_prot_B_C"/>
</dbReference>
<feature type="transmembrane region" description="Helical" evidence="17">
    <location>
        <begin position="280"/>
        <end position="301"/>
    </location>
</feature>
<evidence type="ECO:0000256" key="10">
    <source>
        <dbReference type="ARBA" id="ARBA00023065"/>
    </source>
</evidence>
<keyword evidence="3 17" id="KW-0813">Transport</keyword>
<keyword evidence="7 15" id="KW-0547">Nucleotide-binding</keyword>
<keyword evidence="6 17" id="KW-0812">Transmembrane</keyword>
<dbReference type="Pfam" id="PF07664">
    <property type="entry name" value="FeoB_C"/>
    <property type="match status" value="1"/>
</dbReference>
<feature type="transmembrane region" description="Helical" evidence="17">
    <location>
        <begin position="386"/>
        <end position="408"/>
    </location>
</feature>
<dbReference type="PANTHER" id="PTHR43185">
    <property type="entry name" value="FERROUS IRON TRANSPORT PROTEIN B"/>
    <property type="match status" value="1"/>
</dbReference>
<dbReference type="Proteomes" id="UP000298347">
    <property type="component" value="Unassembled WGS sequence"/>
</dbReference>
<dbReference type="InterPro" id="IPR030389">
    <property type="entry name" value="G_FEOB_dom"/>
</dbReference>
<evidence type="ECO:0000256" key="16">
    <source>
        <dbReference type="PIRSR" id="PIRSR603373-2"/>
    </source>
</evidence>
<feature type="binding site" evidence="15">
    <location>
        <begin position="51"/>
        <end position="54"/>
    </location>
    <ligand>
        <name>GTP</name>
        <dbReference type="ChEBI" id="CHEBI:37565"/>
        <label>1</label>
    </ligand>
</feature>
<feature type="transmembrane region" description="Helical" evidence="17">
    <location>
        <begin position="513"/>
        <end position="531"/>
    </location>
</feature>
<evidence type="ECO:0000256" key="7">
    <source>
        <dbReference type="ARBA" id="ARBA00022741"/>
    </source>
</evidence>
<dbReference type="InterPro" id="IPR027417">
    <property type="entry name" value="P-loop_NTPase"/>
</dbReference>
<organism evidence="19 20">
    <name type="scientific">Sporolactobacillus shoreae</name>
    <dbReference type="NCBI Taxonomy" id="1465501"/>
    <lineage>
        <taxon>Bacteria</taxon>
        <taxon>Bacillati</taxon>
        <taxon>Bacillota</taxon>
        <taxon>Bacilli</taxon>
        <taxon>Bacillales</taxon>
        <taxon>Sporolactobacillaceae</taxon>
        <taxon>Sporolactobacillus</taxon>
    </lineage>
</organism>
<sequence length="665" mass="73502">MEFALFGNPNTGKTSLFNLLTGSYAFVGNWTGVTVEKKIGRLKDNLGTLVDLPGLYAMSPLSKDESVATTFLLENDFSAMINIIDASQLARNLQLTIELLEFGKPAVIALNMLDVAKHRGISIDDQKLSELLNVPVLPVVARSGRGCHAVMETMAHLKDVKKSYFSLDYGFDIEKAIGSLESIMPDVKMNKRWLAIQYLEGNQVVVDFVRLSADSLEAARIAERLNRTFAGRSRSITAAEWIHHVRKRYINRILAKVVNKKEEASSSISTKIDAFVTNRFLGIPLFFGVMYLIFHATFNWIGNPFSNILDAFFSGPLTDWTRTVLEWMGVVPFIRDVILNGIIAGVGGVIVFVPQIFVLFFFISWIEDSGYMARVALVMDRLMQAVGLNGKAFIPLVIGFGCNIPGVMAARTIEQPKERLLTVLISPLMSCSARLTVYSLFAGVFFAKYQALVVLSLYFLSIVMAMIMAKIFSMFMKKEKSVFVIEMPPYRIPNLQTILQSTWDKAKGFVKKATTFILGGTIFVWLLSYTGPGGVNVDIQQSFLALACSSIAPIVAPLGFGTWQAASALVTGFLAKESVVSTLGIIYHASGDGSLNESIRQAFTPLQAYSFMVFTLLYIPCMSTVPAIKHEVGTAKLTLFTIGYCVILAYLISFIFYRTGLLLGF</sequence>
<dbReference type="Pfam" id="PF07670">
    <property type="entry name" value="Gate"/>
    <property type="match status" value="2"/>
</dbReference>
<feature type="binding site" evidence="16">
    <location>
        <position position="18"/>
    </location>
    <ligand>
        <name>Mg(2+)</name>
        <dbReference type="ChEBI" id="CHEBI:18420"/>
        <label>2</label>
    </ligand>
</feature>
<feature type="domain" description="FeoB-type G" evidence="18">
    <location>
        <begin position="1"/>
        <end position="160"/>
    </location>
</feature>
<dbReference type="Gene3D" id="1.10.287.1770">
    <property type="match status" value="1"/>
</dbReference>
<accession>A0A4Z0GJL5</accession>
<evidence type="ECO:0000256" key="1">
    <source>
        <dbReference type="ARBA" id="ARBA00003926"/>
    </source>
</evidence>
<keyword evidence="16" id="KW-0460">Magnesium</keyword>
<dbReference type="EMBL" id="SRJD01000029">
    <property type="protein sequence ID" value="TGA96194.1"/>
    <property type="molecule type" value="Genomic_DNA"/>
</dbReference>
<dbReference type="PANTHER" id="PTHR43185:SF1">
    <property type="entry name" value="FE(2+) TRANSPORTER FEOB"/>
    <property type="match status" value="1"/>
</dbReference>
<feature type="binding site" evidence="16">
    <location>
        <position position="21"/>
    </location>
    <ligand>
        <name>Mg(2+)</name>
        <dbReference type="ChEBI" id="CHEBI:18420"/>
        <label>2</label>
    </ligand>
</feature>
<evidence type="ECO:0000259" key="18">
    <source>
        <dbReference type="PROSITE" id="PS51711"/>
    </source>
</evidence>
<dbReference type="AlphaFoldDB" id="A0A4Z0GJL5"/>
<evidence type="ECO:0000256" key="13">
    <source>
        <dbReference type="ARBA" id="ARBA00031200"/>
    </source>
</evidence>
<dbReference type="Pfam" id="PF02421">
    <property type="entry name" value="FeoB_N"/>
    <property type="match status" value="1"/>
</dbReference>